<dbReference type="EMBL" id="JACXVP010000008">
    <property type="protein sequence ID" value="KAG5590205.1"/>
    <property type="molecule type" value="Genomic_DNA"/>
</dbReference>
<feature type="domain" description="DUF7746" evidence="1">
    <location>
        <begin position="11"/>
        <end position="102"/>
    </location>
</feature>
<organism evidence="2 3">
    <name type="scientific">Solanum commersonii</name>
    <name type="common">Commerson's wild potato</name>
    <name type="synonym">Commerson's nightshade</name>
    <dbReference type="NCBI Taxonomy" id="4109"/>
    <lineage>
        <taxon>Eukaryota</taxon>
        <taxon>Viridiplantae</taxon>
        <taxon>Streptophyta</taxon>
        <taxon>Embryophyta</taxon>
        <taxon>Tracheophyta</taxon>
        <taxon>Spermatophyta</taxon>
        <taxon>Magnoliopsida</taxon>
        <taxon>eudicotyledons</taxon>
        <taxon>Gunneridae</taxon>
        <taxon>Pentapetalae</taxon>
        <taxon>asterids</taxon>
        <taxon>lamiids</taxon>
        <taxon>Solanales</taxon>
        <taxon>Solanaceae</taxon>
        <taxon>Solanoideae</taxon>
        <taxon>Solaneae</taxon>
        <taxon>Solanum</taxon>
    </lineage>
</organism>
<dbReference type="InterPro" id="IPR056648">
    <property type="entry name" value="DUF7746"/>
</dbReference>
<comment type="caution">
    <text evidence="2">The sequence shown here is derived from an EMBL/GenBank/DDBJ whole genome shotgun (WGS) entry which is preliminary data.</text>
</comment>
<proteinExistence type="predicted"/>
<name>A0A9J5XQY4_SOLCO</name>
<evidence type="ECO:0000313" key="2">
    <source>
        <dbReference type="EMBL" id="KAG5590205.1"/>
    </source>
</evidence>
<dbReference type="Pfam" id="PF24925">
    <property type="entry name" value="DUF7746"/>
    <property type="match status" value="1"/>
</dbReference>
<dbReference type="AlphaFoldDB" id="A0A9J5XQY4"/>
<accession>A0A9J5XQY4</accession>
<keyword evidence="3" id="KW-1185">Reference proteome</keyword>
<reference evidence="2 3" key="1">
    <citation type="submission" date="2020-09" db="EMBL/GenBank/DDBJ databases">
        <title>De no assembly of potato wild relative species, Solanum commersonii.</title>
        <authorList>
            <person name="Cho K."/>
        </authorList>
    </citation>
    <scope>NUCLEOTIDE SEQUENCE [LARGE SCALE GENOMIC DNA]</scope>
    <source>
        <strain evidence="2">LZ3.2</strain>
        <tissue evidence="2">Leaf</tissue>
    </source>
</reference>
<dbReference type="Proteomes" id="UP000824120">
    <property type="component" value="Chromosome 8"/>
</dbReference>
<evidence type="ECO:0000259" key="1">
    <source>
        <dbReference type="Pfam" id="PF24925"/>
    </source>
</evidence>
<evidence type="ECO:0000313" key="3">
    <source>
        <dbReference type="Proteomes" id="UP000824120"/>
    </source>
</evidence>
<dbReference type="OrthoDB" id="1735266at2759"/>
<dbReference type="PANTHER" id="PTHR33054:SF12">
    <property type="entry name" value="ZINC KNUCKLE FAMILY PROTEIN"/>
    <property type="match status" value="1"/>
</dbReference>
<gene>
    <name evidence="2" type="ORF">H5410_040719</name>
</gene>
<sequence>MSLSNQTNTSYSGSEIDEWNLDGLTDRQLTILVHRMLMYETICKNVKNTNRNICKMIIAGFTGQLRGWWDNYMSLEKKVIVINATSSGKGVDNLGMALVANREDVVYTLVLTILQHFNGRFTNQSEIVRTLLNGLRCRTLGEFKWYKDTYMSRVMELPENNGLSPLFAHRVRKIPRNNLGEIPYKDYTYDSLRWISLDKYLSWEIFVPSLVYQILLLIERRRRRRNIEILETPILTKPYRKKKSRYISKEERDARKAFRKSNRFTKNRSKRELAKIKAPNYKLEKLETLELEEEVHERVYSFLCTSGSEFDYVSDLSSEEEIDFLDLSYSNQHGNTCNACHGDICSCENDEFYKLQSPFEDLNINTITSDNVIELLKEVSDNDLCEKIIHLAASNNTSSSFSKNIKKQKNDFEFEYSALYSLSEINNRPHKQTIHTRISSFDDLKNEIENLKI</sequence>
<protein>
    <recommendedName>
        <fullName evidence="1">DUF7746 domain-containing protein</fullName>
    </recommendedName>
</protein>
<dbReference type="PANTHER" id="PTHR33054">
    <property type="entry name" value="CCHC-TYPE DOMAIN-CONTAINING PROTEIN"/>
    <property type="match status" value="1"/>
</dbReference>